<dbReference type="SMART" id="SM01351">
    <property type="entry name" value="Aspzincin_M35"/>
    <property type="match status" value="1"/>
</dbReference>
<dbReference type="SUPFAM" id="SSF55486">
    <property type="entry name" value="Metalloproteases ('zincins'), catalytic domain"/>
    <property type="match status" value="1"/>
</dbReference>
<dbReference type="InterPro" id="IPR024079">
    <property type="entry name" value="MetalloPept_cat_dom_sf"/>
</dbReference>
<accession>A0A2Z5MXU7</accession>
<dbReference type="Proteomes" id="UP000253104">
    <property type="component" value="Chromosome mHSR5_A"/>
</dbReference>
<evidence type="ECO:0000313" key="3">
    <source>
        <dbReference type="Proteomes" id="UP000253104"/>
    </source>
</evidence>
<dbReference type="Gene3D" id="3.40.390.10">
    <property type="entry name" value="Collagenase (Catalytic Domain)"/>
    <property type="match status" value="1"/>
</dbReference>
<dbReference type="InterPro" id="IPR029463">
    <property type="entry name" value="Lys_MEP"/>
</dbReference>
<dbReference type="EMBL" id="CP024902">
    <property type="protein sequence ID" value="AXF22111.1"/>
    <property type="molecule type" value="Genomic_DNA"/>
</dbReference>
<dbReference type="InterPro" id="IPR034108">
    <property type="entry name" value="Pept_M35-like_proteobacteria"/>
</dbReference>
<dbReference type="OrthoDB" id="8841651at2"/>
<gene>
    <name evidence="2" type="ORF">CUJ89_17550</name>
</gene>
<dbReference type="CDD" id="cd11007">
    <property type="entry name" value="M35_like_1"/>
    <property type="match status" value="1"/>
</dbReference>
<dbReference type="AlphaFoldDB" id="A0A2Z5MXU7"/>
<evidence type="ECO:0000313" key="2">
    <source>
        <dbReference type="EMBL" id="AXF22111.1"/>
    </source>
</evidence>
<proteinExistence type="predicted"/>
<name>A0A2Z5MXU7_BURPY</name>
<reference evidence="2 3" key="1">
    <citation type="journal article" date="2018" name="ISME J.">
        <title>Involvement of Burkholderiaceae and sulfurous volatiles in disease-suppressive soils.</title>
        <authorList>
            <person name="Carrion V.J."/>
            <person name="Cordovez V."/>
            <person name="Tyc O."/>
            <person name="Etalo D.W."/>
            <person name="de Bruijn I."/>
            <person name="de Jager V.C."/>
            <person name="Medema M.H."/>
            <person name="Eberl L."/>
            <person name="Raaijmakers J.M."/>
        </authorList>
    </citation>
    <scope>NUCLEOTIDE SEQUENCE [LARGE SCALE GENOMIC DNA]</scope>
    <source>
        <strain evidence="3">mHSR5</strain>
    </source>
</reference>
<sequence>MNDFSPKNRYGFKVDENDEWVLVHSGAVTNTNPGSMVYVSINTTPICPNMRNNDFRSLIMRLRDTALILISERISDLIKWDKGAKDRVQFWFGRSDETIRKKLQSGLPKLAAAMHELKPEKIIRWDEQHKRQLTCSVAPDTGTNDAAVCKPDSARRIIAIYPHFCTVEDVYVAGNCKLKILIHECSHYIDTFDADDVNYGFASGIGYWAQNDSDGASRNADNIACYVAHFDDMDEFRRKNIW</sequence>
<feature type="domain" description="Lysine-specific metallo-endopeptidase" evidence="1">
    <location>
        <begin position="75"/>
        <end position="228"/>
    </location>
</feature>
<dbReference type="GO" id="GO:0004222">
    <property type="term" value="F:metalloendopeptidase activity"/>
    <property type="evidence" value="ECO:0007669"/>
    <property type="project" value="InterPro"/>
</dbReference>
<dbReference type="Pfam" id="PF14521">
    <property type="entry name" value="Aspzincin_M35"/>
    <property type="match status" value="1"/>
</dbReference>
<protein>
    <recommendedName>
        <fullName evidence="1">Lysine-specific metallo-endopeptidase domain-containing protein</fullName>
    </recommendedName>
</protein>
<organism evidence="2 3">
    <name type="scientific">Burkholderia pyrrocinia</name>
    <name type="common">Pseudomonas pyrrocinia</name>
    <dbReference type="NCBI Taxonomy" id="60550"/>
    <lineage>
        <taxon>Bacteria</taxon>
        <taxon>Pseudomonadati</taxon>
        <taxon>Pseudomonadota</taxon>
        <taxon>Betaproteobacteria</taxon>
        <taxon>Burkholderiales</taxon>
        <taxon>Burkholderiaceae</taxon>
        <taxon>Burkholderia</taxon>
        <taxon>Burkholderia cepacia complex</taxon>
    </lineage>
</organism>
<dbReference type="RefSeq" id="WP_114178420.1">
    <property type="nucleotide sequence ID" value="NZ_CP024902.1"/>
</dbReference>
<evidence type="ECO:0000259" key="1">
    <source>
        <dbReference type="SMART" id="SM01351"/>
    </source>
</evidence>